<dbReference type="SUPFAM" id="SSF46785">
    <property type="entry name" value="Winged helix' DNA-binding domain"/>
    <property type="match status" value="1"/>
</dbReference>
<feature type="domain" description="HTH gntR-type" evidence="7">
    <location>
        <begin position="5"/>
        <end position="73"/>
    </location>
</feature>
<dbReference type="InterPro" id="IPR008920">
    <property type="entry name" value="TF_FadR/GntR_C"/>
</dbReference>
<keyword evidence="2" id="KW-0805">Transcription regulation</keyword>
<dbReference type="InterPro" id="IPR036390">
    <property type="entry name" value="WH_DNA-bd_sf"/>
</dbReference>
<protein>
    <recommendedName>
        <fullName evidence="6">Pyruvate dehydrogenase complex repressor</fullName>
    </recommendedName>
</protein>
<dbReference type="PROSITE" id="PS50949">
    <property type="entry name" value="HTH_GNTR"/>
    <property type="match status" value="1"/>
</dbReference>
<keyword evidence="3" id="KW-0238">DNA-binding</keyword>
<dbReference type="EMBL" id="CP073347">
    <property type="protein sequence ID" value="UTW11939.1"/>
    <property type="molecule type" value="Genomic_DNA"/>
</dbReference>
<dbReference type="RefSeq" id="WP_255853991.1">
    <property type="nucleotide sequence ID" value="NZ_CP073347.1"/>
</dbReference>
<evidence type="ECO:0000259" key="7">
    <source>
        <dbReference type="PROSITE" id="PS50949"/>
    </source>
</evidence>
<dbReference type="InterPro" id="IPR011711">
    <property type="entry name" value="GntR_C"/>
</dbReference>
<evidence type="ECO:0000256" key="5">
    <source>
        <dbReference type="ARBA" id="ARBA00037357"/>
    </source>
</evidence>
<dbReference type="Gene3D" id="1.10.10.10">
    <property type="entry name" value="Winged helix-like DNA-binding domain superfamily/Winged helix DNA-binding domain"/>
    <property type="match status" value="1"/>
</dbReference>
<comment type="function">
    <text evidence="5">Transcriptional repressor for the pyruvate dehydrogenase complex genes aceEF and lpd.</text>
</comment>
<dbReference type="InterPro" id="IPR000524">
    <property type="entry name" value="Tscrpt_reg_HTH_GntR"/>
</dbReference>
<dbReference type="PRINTS" id="PR00035">
    <property type="entry name" value="HTHGNTR"/>
</dbReference>
<reference evidence="8" key="1">
    <citation type="submission" date="2021-04" db="EMBL/GenBank/DDBJ databases">
        <title>Oceanospirillales bacteria with DddD are important DMSP degraders in coastal seawater.</title>
        <authorList>
            <person name="Liu J."/>
        </authorList>
    </citation>
    <scope>NUCLEOTIDE SEQUENCE</scope>
    <source>
        <strain evidence="8">D13-1</strain>
    </source>
</reference>
<keyword evidence="9" id="KW-1185">Reference proteome</keyword>
<dbReference type="CDD" id="cd07377">
    <property type="entry name" value="WHTH_GntR"/>
    <property type="match status" value="1"/>
</dbReference>
<dbReference type="PANTHER" id="PTHR43537">
    <property type="entry name" value="TRANSCRIPTIONAL REGULATOR, GNTR FAMILY"/>
    <property type="match status" value="1"/>
</dbReference>
<dbReference type="PANTHER" id="PTHR43537:SF34">
    <property type="entry name" value="PYRUVATE DEHYDROGENASE COMPLEX REPRESSOR"/>
    <property type="match status" value="1"/>
</dbReference>
<dbReference type="SMART" id="SM00895">
    <property type="entry name" value="FCD"/>
    <property type="match status" value="1"/>
</dbReference>
<dbReference type="SUPFAM" id="SSF48008">
    <property type="entry name" value="GntR ligand-binding domain-like"/>
    <property type="match status" value="1"/>
</dbReference>
<keyword evidence="1" id="KW-0678">Repressor</keyword>
<evidence type="ECO:0000256" key="4">
    <source>
        <dbReference type="ARBA" id="ARBA00023163"/>
    </source>
</evidence>
<evidence type="ECO:0000313" key="9">
    <source>
        <dbReference type="Proteomes" id="UP001058461"/>
    </source>
</evidence>
<evidence type="ECO:0000256" key="2">
    <source>
        <dbReference type="ARBA" id="ARBA00023015"/>
    </source>
</evidence>
<evidence type="ECO:0000256" key="6">
    <source>
        <dbReference type="ARBA" id="ARBA00039592"/>
    </source>
</evidence>
<dbReference type="InterPro" id="IPR036388">
    <property type="entry name" value="WH-like_DNA-bd_sf"/>
</dbReference>
<dbReference type="Gene3D" id="1.20.120.530">
    <property type="entry name" value="GntR ligand-binding domain-like"/>
    <property type="match status" value="1"/>
</dbReference>
<proteinExistence type="predicted"/>
<dbReference type="Pfam" id="PF00392">
    <property type="entry name" value="GntR"/>
    <property type="match status" value="1"/>
</dbReference>
<keyword evidence="4" id="KW-0804">Transcription</keyword>
<evidence type="ECO:0000313" key="8">
    <source>
        <dbReference type="EMBL" id="UTW11939.1"/>
    </source>
</evidence>
<dbReference type="Proteomes" id="UP001058461">
    <property type="component" value="Chromosome"/>
</dbReference>
<evidence type="ECO:0000256" key="1">
    <source>
        <dbReference type="ARBA" id="ARBA00022491"/>
    </source>
</evidence>
<accession>A0ABY5HJ15</accession>
<name>A0ABY5HJ15_9GAMM</name>
<sequence length="232" mass="25949">MKGKSDKVQQLYAQLSLGIVQGRFLPEELLPSERSLSESANVSRATVRAAIKQLELDGLIRTRQGDGSRCLNLLEPHFEMPAVEAGDTLGLQLQVMETRAALEGEAAYHCARRASDDELAGIECEYGRMLQRGAGQSTLGKAKADLKFHMMIAQSSHNLLLISFSQLFYSRYFNAIYGVLDRTLKRYGRYPDGIRAQHSGIFLALMARDADQARRLASEHILFTRQLLEQSE</sequence>
<dbReference type="SMART" id="SM00345">
    <property type="entry name" value="HTH_GNTR"/>
    <property type="match status" value="1"/>
</dbReference>
<gene>
    <name evidence="8" type="ORF">KDW95_22310</name>
</gene>
<evidence type="ECO:0000256" key="3">
    <source>
        <dbReference type="ARBA" id="ARBA00023125"/>
    </source>
</evidence>
<dbReference type="Pfam" id="PF07729">
    <property type="entry name" value="FCD"/>
    <property type="match status" value="1"/>
</dbReference>
<organism evidence="8 9">
    <name type="scientific">Marinobacterium rhizophilum</name>
    <dbReference type="NCBI Taxonomy" id="420402"/>
    <lineage>
        <taxon>Bacteria</taxon>
        <taxon>Pseudomonadati</taxon>
        <taxon>Pseudomonadota</taxon>
        <taxon>Gammaproteobacteria</taxon>
        <taxon>Oceanospirillales</taxon>
        <taxon>Oceanospirillaceae</taxon>
        <taxon>Marinobacterium</taxon>
    </lineage>
</organism>